<accession>A0A813Y8M1</accession>
<evidence type="ECO:0000313" key="4">
    <source>
        <dbReference type="Proteomes" id="UP000663845"/>
    </source>
</evidence>
<comment type="caution">
    <text evidence="2">The sequence shown here is derived from an EMBL/GenBank/DDBJ whole genome shotgun (WGS) entry which is preliminary data.</text>
</comment>
<evidence type="ECO:0000313" key="3">
    <source>
        <dbReference type="EMBL" id="CAF3494223.1"/>
    </source>
</evidence>
<keyword evidence="1" id="KW-1133">Transmembrane helix</keyword>
<gene>
    <name evidence="2" type="ORF">JYZ213_LOCUS9469</name>
    <name evidence="3" type="ORF">OXD698_LOCUS916</name>
</gene>
<name>A0A813Y8M1_9BILA</name>
<dbReference type="InterPro" id="IPR040350">
    <property type="entry name" value="TMEM272"/>
</dbReference>
<dbReference type="EMBL" id="CAJNOG010000067">
    <property type="protein sequence ID" value="CAF0880635.1"/>
    <property type="molecule type" value="Genomic_DNA"/>
</dbReference>
<feature type="transmembrane region" description="Helical" evidence="1">
    <location>
        <begin position="60"/>
        <end position="80"/>
    </location>
</feature>
<dbReference type="Proteomes" id="UP000663845">
    <property type="component" value="Unassembled WGS sequence"/>
</dbReference>
<feature type="transmembrane region" description="Helical" evidence="1">
    <location>
        <begin position="92"/>
        <end position="112"/>
    </location>
</feature>
<organism evidence="2 4">
    <name type="scientific">Adineta steineri</name>
    <dbReference type="NCBI Taxonomy" id="433720"/>
    <lineage>
        <taxon>Eukaryota</taxon>
        <taxon>Metazoa</taxon>
        <taxon>Spiralia</taxon>
        <taxon>Gnathifera</taxon>
        <taxon>Rotifera</taxon>
        <taxon>Eurotatoria</taxon>
        <taxon>Bdelloidea</taxon>
        <taxon>Adinetida</taxon>
        <taxon>Adinetidae</taxon>
        <taxon>Adineta</taxon>
    </lineage>
</organism>
<dbReference type="AlphaFoldDB" id="A0A813Y8M1"/>
<evidence type="ECO:0000256" key="1">
    <source>
        <dbReference type="SAM" id="Phobius"/>
    </source>
</evidence>
<feature type="transmembrane region" description="Helical" evidence="1">
    <location>
        <begin position="194"/>
        <end position="227"/>
    </location>
</feature>
<keyword evidence="1" id="KW-0472">Membrane</keyword>
<sequence>MEPTVTTKDTVIPLEEKSTIVNNPTVTQETTDEQIPINEAEVETKNPAAAINKVGQSPPFMIIGALLLLIIPLLQLWIGWRYADACPIEPRIPRYLFVAGAVGIFSAILNQLRTYLTAKSAKPSVDITGRKASVTAATGTNSPLNSIITTITCVLNIFMIVWFIFGCIWIFSVWNDVEYYPRNHPQFCQALVYRFAYILLLVPIVLILFACCCPLCIGCMAVVGAGASAGLQK</sequence>
<dbReference type="PANTHER" id="PTHR33444:SF7">
    <property type="entry name" value="TRANSMEMBRANE PROTEIN 272"/>
    <property type="match status" value="1"/>
</dbReference>
<evidence type="ECO:0000313" key="2">
    <source>
        <dbReference type="EMBL" id="CAF0880635.1"/>
    </source>
</evidence>
<proteinExistence type="predicted"/>
<dbReference type="EMBL" id="CAJOAZ010000025">
    <property type="protein sequence ID" value="CAF3494223.1"/>
    <property type="molecule type" value="Genomic_DNA"/>
</dbReference>
<keyword evidence="1" id="KW-0812">Transmembrane</keyword>
<dbReference type="PANTHER" id="PTHR33444">
    <property type="entry name" value="SI:DKEY-19B23.12-RELATED"/>
    <property type="match status" value="1"/>
</dbReference>
<protein>
    <submittedName>
        <fullName evidence="2">Uncharacterized protein</fullName>
    </submittedName>
</protein>
<feature type="transmembrane region" description="Helical" evidence="1">
    <location>
        <begin position="153"/>
        <end position="174"/>
    </location>
</feature>
<dbReference type="Proteomes" id="UP000663844">
    <property type="component" value="Unassembled WGS sequence"/>
</dbReference>
<reference evidence="2" key="1">
    <citation type="submission" date="2021-02" db="EMBL/GenBank/DDBJ databases">
        <authorList>
            <person name="Nowell W R."/>
        </authorList>
    </citation>
    <scope>NUCLEOTIDE SEQUENCE</scope>
</reference>